<dbReference type="AlphaFoldDB" id="A0A137NV74"/>
<keyword evidence="1" id="KW-1133">Transmembrane helix</keyword>
<protein>
    <submittedName>
        <fullName evidence="2">Uncharacterized protein</fullName>
    </submittedName>
</protein>
<feature type="transmembrane region" description="Helical" evidence="1">
    <location>
        <begin position="26"/>
        <end position="50"/>
    </location>
</feature>
<proteinExistence type="predicted"/>
<accession>A0A137NV74</accession>
<evidence type="ECO:0000313" key="3">
    <source>
        <dbReference type="Proteomes" id="UP000070444"/>
    </source>
</evidence>
<evidence type="ECO:0000256" key="1">
    <source>
        <dbReference type="SAM" id="Phobius"/>
    </source>
</evidence>
<dbReference type="EMBL" id="KQ964697">
    <property type="protein sequence ID" value="KXN66690.1"/>
    <property type="molecule type" value="Genomic_DNA"/>
</dbReference>
<keyword evidence="1" id="KW-0812">Transmembrane</keyword>
<keyword evidence="1" id="KW-0472">Membrane</keyword>
<sequence length="51" mass="5848">MGFIVPIAWVPGFFYGIRSIHRSARIFGLLNIIMITIFLTFAGYNLLLFII</sequence>
<reference evidence="2 3" key="1">
    <citation type="journal article" date="2015" name="Genome Biol. Evol.">
        <title>Phylogenomic analyses indicate that early fungi evolved digesting cell walls of algal ancestors of land plants.</title>
        <authorList>
            <person name="Chang Y."/>
            <person name="Wang S."/>
            <person name="Sekimoto S."/>
            <person name="Aerts A.L."/>
            <person name="Choi C."/>
            <person name="Clum A."/>
            <person name="LaButti K.M."/>
            <person name="Lindquist E.A."/>
            <person name="Yee Ngan C."/>
            <person name="Ohm R.A."/>
            <person name="Salamov A.A."/>
            <person name="Grigoriev I.V."/>
            <person name="Spatafora J.W."/>
            <person name="Berbee M.L."/>
        </authorList>
    </citation>
    <scope>NUCLEOTIDE SEQUENCE [LARGE SCALE GENOMIC DNA]</scope>
    <source>
        <strain evidence="2 3">NRRL 28638</strain>
    </source>
</reference>
<gene>
    <name evidence="2" type="ORF">CONCODRAFT_80413</name>
</gene>
<keyword evidence="3" id="KW-1185">Reference proteome</keyword>
<dbReference type="Proteomes" id="UP000070444">
    <property type="component" value="Unassembled WGS sequence"/>
</dbReference>
<name>A0A137NV74_CONC2</name>
<organism evidence="2 3">
    <name type="scientific">Conidiobolus coronatus (strain ATCC 28846 / CBS 209.66 / NRRL 28638)</name>
    <name type="common">Delacroixia coronata</name>
    <dbReference type="NCBI Taxonomy" id="796925"/>
    <lineage>
        <taxon>Eukaryota</taxon>
        <taxon>Fungi</taxon>
        <taxon>Fungi incertae sedis</taxon>
        <taxon>Zoopagomycota</taxon>
        <taxon>Entomophthoromycotina</taxon>
        <taxon>Entomophthoromycetes</taxon>
        <taxon>Entomophthorales</taxon>
        <taxon>Ancylistaceae</taxon>
        <taxon>Conidiobolus</taxon>
    </lineage>
</organism>
<evidence type="ECO:0000313" key="2">
    <source>
        <dbReference type="EMBL" id="KXN66690.1"/>
    </source>
</evidence>